<dbReference type="OrthoDB" id="10260857at2759"/>
<dbReference type="CDD" id="cd11685">
    <property type="entry name" value="UEV_TSG101-like"/>
    <property type="match status" value="1"/>
</dbReference>
<comment type="similarity">
    <text evidence="2">Belongs to the VPS37 family.</text>
</comment>
<dbReference type="GO" id="GO:0006612">
    <property type="term" value="P:protein targeting to membrane"/>
    <property type="evidence" value="ECO:0007669"/>
    <property type="project" value="TreeGrafter"/>
</dbReference>
<dbReference type="InterPro" id="IPR016135">
    <property type="entry name" value="UBQ-conjugating_enzyme/RWD"/>
</dbReference>
<feature type="domain" description="VPS37 C-terminal" evidence="8">
    <location>
        <begin position="259"/>
        <end position="340"/>
    </location>
</feature>
<keyword evidence="4" id="KW-0967">Endosome</keyword>
<evidence type="ECO:0000256" key="4">
    <source>
        <dbReference type="ARBA" id="ARBA00022753"/>
    </source>
</evidence>
<accession>F2UDW1</accession>
<keyword evidence="10" id="KW-1185">Reference proteome</keyword>
<evidence type="ECO:0000256" key="1">
    <source>
        <dbReference type="ARBA" id="ARBA00004177"/>
    </source>
</evidence>
<dbReference type="GO" id="GO:0006623">
    <property type="term" value="P:protein targeting to vacuole"/>
    <property type="evidence" value="ECO:0007669"/>
    <property type="project" value="TreeGrafter"/>
</dbReference>
<evidence type="ECO:0000313" key="9">
    <source>
        <dbReference type="EMBL" id="EGD74811.1"/>
    </source>
</evidence>
<feature type="region of interest" description="Disordered" evidence="7">
    <location>
        <begin position="1"/>
        <end position="26"/>
    </location>
</feature>
<evidence type="ECO:0000313" key="10">
    <source>
        <dbReference type="Proteomes" id="UP000007799"/>
    </source>
</evidence>
<evidence type="ECO:0000256" key="7">
    <source>
        <dbReference type="SAM" id="MobiDB-lite"/>
    </source>
</evidence>
<sequence>MSFSFRVGGGTATQQASQSTTHLSDLRRRHIQSLESKCRVETVTPNSKFRVPFTAKGKSLTLTIFLPINFPQAPPVLSVQGPPMQHPWLEPSSGSVTGCHLLQEWSMTSDLGQVAHQVIRQLTDNPPHFLMSPTSPSTHSPSYSQHSHYSASTNATGHSHTHTHSASASTGSAHLPALPDVEHLIKDMSMEELEALRSSSAKIDEFVEGLDYTNQCIQAVEHTKHAVAVLAEQNLSMEPELNAAKAELKSLQDEIFRRTESVQAKVSKQTDLADQFNSDTIAATLAVQASEAEGQAEEILDKFHDDEMEVGEFVKAYRKAKKLEHARRHKERLYRSSINM</sequence>
<keyword evidence="5 6" id="KW-0653">Protein transport</keyword>
<dbReference type="InParanoid" id="F2UDW1"/>
<dbReference type="FunCoup" id="F2UDW1">
    <property type="interactions" value="968"/>
</dbReference>
<organism evidence="10">
    <name type="scientific">Salpingoeca rosetta (strain ATCC 50818 / BSB-021)</name>
    <dbReference type="NCBI Taxonomy" id="946362"/>
    <lineage>
        <taxon>Eukaryota</taxon>
        <taxon>Choanoflagellata</taxon>
        <taxon>Craspedida</taxon>
        <taxon>Salpingoecidae</taxon>
        <taxon>Salpingoeca</taxon>
    </lineage>
</organism>
<dbReference type="Gene3D" id="3.10.110.10">
    <property type="entry name" value="Ubiquitin Conjugating Enzyme"/>
    <property type="match status" value="1"/>
</dbReference>
<evidence type="ECO:0000256" key="5">
    <source>
        <dbReference type="ARBA" id="ARBA00022927"/>
    </source>
</evidence>
<dbReference type="GeneID" id="16073022"/>
<dbReference type="EMBL" id="GL832970">
    <property type="protein sequence ID" value="EGD74811.1"/>
    <property type="molecule type" value="Genomic_DNA"/>
</dbReference>
<proteinExistence type="inferred from homology"/>
<evidence type="ECO:0000259" key="8">
    <source>
        <dbReference type="PROSITE" id="PS51314"/>
    </source>
</evidence>
<dbReference type="Pfam" id="PF07200">
    <property type="entry name" value="Mod_r"/>
    <property type="match status" value="1"/>
</dbReference>
<evidence type="ECO:0000256" key="3">
    <source>
        <dbReference type="ARBA" id="ARBA00022448"/>
    </source>
</evidence>
<dbReference type="InterPro" id="IPR029012">
    <property type="entry name" value="Helix_hairpin_bin_sf"/>
</dbReference>
<reference evidence="9" key="1">
    <citation type="submission" date="2009-08" db="EMBL/GenBank/DDBJ databases">
        <title>Annotation of Salpingoeca rosetta.</title>
        <authorList>
            <consortium name="The Broad Institute Genome Sequencing Platform"/>
            <person name="Russ C."/>
            <person name="Cuomo C."/>
            <person name="Burger G."/>
            <person name="Gray M.W."/>
            <person name="Holland P.W.H."/>
            <person name="King N."/>
            <person name="Lang F.B.F."/>
            <person name="Roger A.J."/>
            <person name="Ruiz-Trillo I."/>
            <person name="Young S.K."/>
            <person name="Zeng Q."/>
            <person name="Gargeya S."/>
            <person name="Alvarado L."/>
            <person name="Berlin A."/>
            <person name="Chapman S.B."/>
            <person name="Chen Z."/>
            <person name="Freedman E."/>
            <person name="Gellesch M."/>
            <person name="Goldberg J."/>
            <person name="Griggs A."/>
            <person name="Gujja S."/>
            <person name="Heilman E."/>
            <person name="Heiman D."/>
            <person name="Howarth C."/>
            <person name="Mehta T."/>
            <person name="Neiman D."/>
            <person name="Pearson M."/>
            <person name="Roberts A."/>
            <person name="Saif S."/>
            <person name="Shea T."/>
            <person name="Shenoy N."/>
            <person name="Sisk P."/>
            <person name="Stolte C."/>
            <person name="Sykes S."/>
            <person name="White J."/>
            <person name="Yandava C."/>
            <person name="Haas B."/>
            <person name="Nusbaum C."/>
            <person name="Birren B."/>
        </authorList>
    </citation>
    <scope>NUCLEOTIDE SEQUENCE [LARGE SCALE GENOMIC DNA]</scope>
    <source>
        <strain evidence="9">ATCC 50818</strain>
    </source>
</reference>
<feature type="compositionally biased region" description="Low complexity" evidence="7">
    <location>
        <begin position="12"/>
        <end position="21"/>
    </location>
</feature>
<dbReference type="SUPFAM" id="SSF54495">
    <property type="entry name" value="UBC-like"/>
    <property type="match status" value="1"/>
</dbReference>
<keyword evidence="3 6" id="KW-0813">Transport</keyword>
<feature type="compositionally biased region" description="Low complexity" evidence="7">
    <location>
        <begin position="132"/>
        <end position="174"/>
    </location>
</feature>
<evidence type="ECO:0000256" key="2">
    <source>
        <dbReference type="ARBA" id="ARBA00007617"/>
    </source>
</evidence>
<feature type="region of interest" description="Disordered" evidence="7">
    <location>
        <begin position="128"/>
        <end position="174"/>
    </location>
</feature>
<dbReference type="InterPro" id="IPR009851">
    <property type="entry name" value="Mod_r"/>
</dbReference>
<protein>
    <recommendedName>
        <fullName evidence="8">VPS37 C-terminal domain-containing protein</fullName>
    </recommendedName>
</protein>
<dbReference type="PROSITE" id="PS51314">
    <property type="entry name" value="VPS37_C"/>
    <property type="match status" value="1"/>
</dbReference>
<dbReference type="Proteomes" id="UP000007799">
    <property type="component" value="Unassembled WGS sequence"/>
</dbReference>
<dbReference type="GO" id="GO:0000813">
    <property type="term" value="C:ESCRT I complex"/>
    <property type="evidence" value="ECO:0007669"/>
    <property type="project" value="TreeGrafter"/>
</dbReference>
<dbReference type="eggNOG" id="KOG3270">
    <property type="taxonomic scope" value="Eukaryota"/>
</dbReference>
<comment type="subcellular location">
    <subcellularLocation>
        <location evidence="1">Endosome</location>
    </subcellularLocation>
</comment>
<dbReference type="Gene3D" id="1.10.287.660">
    <property type="entry name" value="Helix hairpin bin"/>
    <property type="match status" value="1"/>
</dbReference>
<evidence type="ECO:0000256" key="6">
    <source>
        <dbReference type="PROSITE-ProRule" id="PRU00646"/>
    </source>
</evidence>
<dbReference type="PANTHER" id="PTHR13678">
    <property type="entry name" value="VACUOLAR PROTEIN SORTING-ASSOCIATED PROTEIN 37"/>
    <property type="match status" value="1"/>
</dbReference>
<dbReference type="InterPro" id="IPR037202">
    <property type="entry name" value="ESCRT_assembly_dom"/>
</dbReference>
<dbReference type="KEGG" id="sre:PTSG_07044"/>
<dbReference type="RefSeq" id="XP_004992456.1">
    <property type="nucleotide sequence ID" value="XM_004992399.1"/>
</dbReference>
<dbReference type="SUPFAM" id="SSF140111">
    <property type="entry name" value="Endosomal sorting complex assembly domain"/>
    <property type="match status" value="1"/>
</dbReference>
<dbReference type="GO" id="GO:0043162">
    <property type="term" value="P:ubiquitin-dependent protein catabolic process via the multivesicular body sorting pathway"/>
    <property type="evidence" value="ECO:0007669"/>
    <property type="project" value="TreeGrafter"/>
</dbReference>
<dbReference type="STRING" id="946362.F2UDW1"/>
<name>F2UDW1_SALR5</name>
<gene>
    <name evidence="9" type="ORF">PTSG_07044</name>
</gene>
<dbReference type="PANTHER" id="PTHR13678:SF2">
    <property type="entry name" value="VACUOLAR PROTEIN SORTING-ASSOCIATED PROTEIN 37A"/>
    <property type="match status" value="1"/>
</dbReference>
<dbReference type="AlphaFoldDB" id="F2UDW1"/>
<dbReference type="OMA" id="HPWCNEH"/>